<sequence length="29" mass="3364">MHMCVYNALWSTTSWPLGCGRRVTHTLIE</sequence>
<dbReference type="EMBL" id="LR746275">
    <property type="protein sequence ID" value="CAA7405893.1"/>
    <property type="molecule type" value="Genomic_DNA"/>
</dbReference>
<keyword evidence="3" id="KW-1185">Reference proteome</keyword>
<dbReference type="Proteomes" id="UP000663760">
    <property type="component" value="Chromosome 12"/>
</dbReference>
<gene>
    <name evidence="1" type="ORF">SI7747_12015350</name>
    <name evidence="2" type="ORF">SI8410_12016571</name>
</gene>
<protein>
    <submittedName>
        <fullName evidence="2">Uncharacterized protein</fullName>
    </submittedName>
</protein>
<evidence type="ECO:0000313" key="2">
    <source>
        <dbReference type="EMBL" id="CAA7405893.1"/>
    </source>
</evidence>
<reference evidence="2" key="1">
    <citation type="submission" date="2020-02" db="EMBL/GenBank/DDBJ databases">
        <authorList>
            <person name="Scholz U."/>
            <person name="Mascher M."/>
            <person name="Fiebig A."/>
        </authorList>
    </citation>
    <scope>NUCLEOTIDE SEQUENCE</scope>
</reference>
<dbReference type="AlphaFoldDB" id="A0A7I8L792"/>
<organism evidence="2 3">
    <name type="scientific">Spirodela intermedia</name>
    <name type="common">Intermediate duckweed</name>
    <dbReference type="NCBI Taxonomy" id="51605"/>
    <lineage>
        <taxon>Eukaryota</taxon>
        <taxon>Viridiplantae</taxon>
        <taxon>Streptophyta</taxon>
        <taxon>Embryophyta</taxon>
        <taxon>Tracheophyta</taxon>
        <taxon>Spermatophyta</taxon>
        <taxon>Magnoliopsida</taxon>
        <taxon>Liliopsida</taxon>
        <taxon>Araceae</taxon>
        <taxon>Lemnoideae</taxon>
        <taxon>Spirodela</taxon>
    </lineage>
</organism>
<evidence type="ECO:0000313" key="1">
    <source>
        <dbReference type="EMBL" id="CAA2629712.1"/>
    </source>
</evidence>
<accession>A0A7I8L792</accession>
<dbReference type="EMBL" id="LR743599">
    <property type="protein sequence ID" value="CAA2629712.1"/>
    <property type="molecule type" value="Genomic_DNA"/>
</dbReference>
<proteinExistence type="predicted"/>
<name>A0A7I8L792_SPIIN</name>
<evidence type="ECO:0000313" key="3">
    <source>
        <dbReference type="Proteomes" id="UP000663760"/>
    </source>
</evidence>